<dbReference type="GO" id="GO:0003676">
    <property type="term" value="F:nucleic acid binding"/>
    <property type="evidence" value="ECO:0007669"/>
    <property type="project" value="InterPro"/>
</dbReference>
<keyword evidence="1" id="KW-0863">Zinc-finger</keyword>
<feature type="region of interest" description="Disordered" evidence="2">
    <location>
        <begin position="62"/>
        <end position="94"/>
    </location>
</feature>
<protein>
    <recommendedName>
        <fullName evidence="3">CCHC-type domain-containing protein</fullName>
    </recommendedName>
</protein>
<accession>A0A9P4S345</accession>
<keyword evidence="1" id="KW-0479">Metal-binding</keyword>
<gene>
    <name evidence="4" type="ORF">M501DRAFT_598353</name>
</gene>
<dbReference type="Proteomes" id="UP000799429">
    <property type="component" value="Unassembled WGS sequence"/>
</dbReference>
<dbReference type="EMBL" id="MU006121">
    <property type="protein sequence ID" value="KAF2834305.1"/>
    <property type="molecule type" value="Genomic_DNA"/>
</dbReference>
<dbReference type="GO" id="GO:0008270">
    <property type="term" value="F:zinc ion binding"/>
    <property type="evidence" value="ECO:0007669"/>
    <property type="project" value="UniProtKB-KW"/>
</dbReference>
<keyword evidence="1" id="KW-0862">Zinc</keyword>
<evidence type="ECO:0000313" key="5">
    <source>
        <dbReference type="Proteomes" id="UP000799429"/>
    </source>
</evidence>
<proteinExistence type="predicted"/>
<sequence length="94" mass="10730">MIHHGVILQLEVANLRRANEAATRRKKRQKKRLQLQGCLTKVEGAELIAQINVDEQIREETRQNRQRARGDAATQQRCRTCGNAGHNSRTCGRD</sequence>
<evidence type="ECO:0000313" key="4">
    <source>
        <dbReference type="EMBL" id="KAF2834305.1"/>
    </source>
</evidence>
<feature type="domain" description="CCHC-type" evidence="3">
    <location>
        <begin position="77"/>
        <end position="91"/>
    </location>
</feature>
<evidence type="ECO:0000256" key="2">
    <source>
        <dbReference type="SAM" id="MobiDB-lite"/>
    </source>
</evidence>
<comment type="caution">
    <text evidence="4">The sequence shown here is derived from an EMBL/GenBank/DDBJ whole genome shotgun (WGS) entry which is preliminary data.</text>
</comment>
<dbReference type="InterPro" id="IPR001878">
    <property type="entry name" value="Znf_CCHC"/>
</dbReference>
<reference evidence="4" key="1">
    <citation type="journal article" date="2020" name="Stud. Mycol.">
        <title>101 Dothideomycetes genomes: a test case for predicting lifestyles and emergence of pathogens.</title>
        <authorList>
            <person name="Haridas S."/>
            <person name="Albert R."/>
            <person name="Binder M."/>
            <person name="Bloem J."/>
            <person name="Labutti K."/>
            <person name="Salamov A."/>
            <person name="Andreopoulos B."/>
            <person name="Baker S."/>
            <person name="Barry K."/>
            <person name="Bills G."/>
            <person name="Bluhm B."/>
            <person name="Cannon C."/>
            <person name="Castanera R."/>
            <person name="Culley D."/>
            <person name="Daum C."/>
            <person name="Ezra D."/>
            <person name="Gonzalez J."/>
            <person name="Henrissat B."/>
            <person name="Kuo A."/>
            <person name="Liang C."/>
            <person name="Lipzen A."/>
            <person name="Lutzoni F."/>
            <person name="Magnuson J."/>
            <person name="Mondo S."/>
            <person name="Nolan M."/>
            <person name="Ohm R."/>
            <person name="Pangilinan J."/>
            <person name="Park H.-J."/>
            <person name="Ramirez L."/>
            <person name="Alfaro M."/>
            <person name="Sun H."/>
            <person name="Tritt A."/>
            <person name="Yoshinaga Y."/>
            <person name="Zwiers L.-H."/>
            <person name="Turgeon B."/>
            <person name="Goodwin S."/>
            <person name="Spatafora J."/>
            <person name="Crous P."/>
            <person name="Grigoriev I."/>
        </authorList>
    </citation>
    <scope>NUCLEOTIDE SEQUENCE</scope>
    <source>
        <strain evidence="4">CBS 101060</strain>
    </source>
</reference>
<dbReference type="AlphaFoldDB" id="A0A9P4S345"/>
<feature type="compositionally biased region" description="Polar residues" evidence="2">
    <location>
        <begin position="85"/>
        <end position="94"/>
    </location>
</feature>
<dbReference type="PROSITE" id="PS50158">
    <property type="entry name" value="ZF_CCHC"/>
    <property type="match status" value="1"/>
</dbReference>
<evidence type="ECO:0000256" key="1">
    <source>
        <dbReference type="PROSITE-ProRule" id="PRU00047"/>
    </source>
</evidence>
<organism evidence="4 5">
    <name type="scientific">Patellaria atrata CBS 101060</name>
    <dbReference type="NCBI Taxonomy" id="1346257"/>
    <lineage>
        <taxon>Eukaryota</taxon>
        <taxon>Fungi</taxon>
        <taxon>Dikarya</taxon>
        <taxon>Ascomycota</taxon>
        <taxon>Pezizomycotina</taxon>
        <taxon>Dothideomycetes</taxon>
        <taxon>Dothideomycetes incertae sedis</taxon>
        <taxon>Patellariales</taxon>
        <taxon>Patellariaceae</taxon>
        <taxon>Patellaria</taxon>
    </lineage>
</organism>
<evidence type="ECO:0000259" key="3">
    <source>
        <dbReference type="PROSITE" id="PS50158"/>
    </source>
</evidence>
<dbReference type="OrthoDB" id="3783439at2759"/>
<name>A0A9P4S345_9PEZI</name>
<keyword evidence="5" id="KW-1185">Reference proteome</keyword>